<organism evidence="1 2">
    <name type="scientific">Aedes albopictus</name>
    <name type="common">Asian tiger mosquito</name>
    <name type="synonym">Stegomyia albopicta</name>
    <dbReference type="NCBI Taxonomy" id="7160"/>
    <lineage>
        <taxon>Eukaryota</taxon>
        <taxon>Metazoa</taxon>
        <taxon>Ecdysozoa</taxon>
        <taxon>Arthropoda</taxon>
        <taxon>Hexapoda</taxon>
        <taxon>Insecta</taxon>
        <taxon>Pterygota</taxon>
        <taxon>Neoptera</taxon>
        <taxon>Endopterygota</taxon>
        <taxon>Diptera</taxon>
        <taxon>Nematocera</taxon>
        <taxon>Culicoidea</taxon>
        <taxon>Culicidae</taxon>
        <taxon>Culicinae</taxon>
        <taxon>Aedini</taxon>
        <taxon>Aedes</taxon>
        <taxon>Stegomyia</taxon>
    </lineage>
</organism>
<accession>A0ABM1ZAT7</accession>
<dbReference type="RefSeq" id="XP_029736435.2">
    <property type="nucleotide sequence ID" value="XM_029880575.2"/>
</dbReference>
<proteinExistence type="predicted"/>
<evidence type="ECO:0000313" key="1">
    <source>
        <dbReference type="EnsemblMetazoa" id="AALFPA23_016702.P24370"/>
    </source>
</evidence>
<dbReference type="EnsemblMetazoa" id="AALFPA23_016702.R24370">
    <property type="protein sequence ID" value="AALFPA23_016702.P24370"/>
    <property type="gene ID" value="AALFPA23_016702"/>
</dbReference>
<dbReference type="GeneID" id="115271090"/>
<dbReference type="Proteomes" id="UP000069940">
    <property type="component" value="Unassembled WGS sequence"/>
</dbReference>
<reference evidence="2" key="1">
    <citation type="journal article" date="2015" name="Proc. Natl. Acad. Sci. U.S.A.">
        <title>Genome sequence of the Asian Tiger mosquito, Aedes albopictus, reveals insights into its biology, genetics, and evolution.</title>
        <authorList>
            <person name="Chen X.G."/>
            <person name="Jiang X."/>
            <person name="Gu J."/>
            <person name="Xu M."/>
            <person name="Wu Y."/>
            <person name="Deng Y."/>
            <person name="Zhang C."/>
            <person name="Bonizzoni M."/>
            <person name="Dermauw W."/>
            <person name="Vontas J."/>
            <person name="Armbruster P."/>
            <person name="Huang X."/>
            <person name="Yang Y."/>
            <person name="Zhang H."/>
            <person name="He W."/>
            <person name="Peng H."/>
            <person name="Liu Y."/>
            <person name="Wu K."/>
            <person name="Chen J."/>
            <person name="Lirakis M."/>
            <person name="Topalis P."/>
            <person name="Van Leeuwen T."/>
            <person name="Hall A.B."/>
            <person name="Jiang X."/>
            <person name="Thorpe C."/>
            <person name="Mueller R.L."/>
            <person name="Sun C."/>
            <person name="Waterhouse R.M."/>
            <person name="Yan G."/>
            <person name="Tu Z.J."/>
            <person name="Fang X."/>
            <person name="James A.A."/>
        </authorList>
    </citation>
    <scope>NUCLEOTIDE SEQUENCE [LARGE SCALE GENOMIC DNA]</scope>
    <source>
        <strain evidence="2">Foshan</strain>
    </source>
</reference>
<protein>
    <recommendedName>
        <fullName evidence="3">MD-2-related lipid-recognition domain-containing protein</fullName>
    </recommendedName>
</protein>
<evidence type="ECO:0000313" key="2">
    <source>
        <dbReference type="Proteomes" id="UP000069940"/>
    </source>
</evidence>
<reference evidence="1" key="2">
    <citation type="submission" date="2025-05" db="UniProtKB">
        <authorList>
            <consortium name="EnsemblMetazoa"/>
        </authorList>
    </citation>
    <scope>IDENTIFICATION</scope>
    <source>
        <strain evidence="1">Foshan</strain>
    </source>
</reference>
<name>A0ABM1ZAT7_AEDAL</name>
<evidence type="ECO:0008006" key="3">
    <source>
        <dbReference type="Google" id="ProtNLM"/>
    </source>
</evidence>
<keyword evidence="2" id="KW-1185">Reference proteome</keyword>
<sequence>MPCTNSDILPVNTMNRLVVSLLVLFLTVLDRCIEAKYAFDLSPIAECDNGEAFINIDLDNFQIINRENGDIAYNGSMKFLKDYSSPIKLKIVSKRLQRGTWLPGILNKEIGDFCRAMGNPLEPGVYKTTENIDKRCPFEAGFVQKFDMVEVGSYGMDIPPSFAGDWKFYVNVYTFRNRRLDHECISVESTIYEV</sequence>